<dbReference type="Proteomes" id="UP000801492">
    <property type="component" value="Unassembled WGS sequence"/>
</dbReference>
<comment type="caution">
    <text evidence="2">The sequence shown here is derived from an EMBL/GenBank/DDBJ whole genome shotgun (WGS) entry which is preliminary data.</text>
</comment>
<accession>A0A8K0CD85</accession>
<name>A0A8K0CD85_IGNLU</name>
<evidence type="ECO:0000313" key="3">
    <source>
        <dbReference type="Proteomes" id="UP000801492"/>
    </source>
</evidence>
<evidence type="ECO:0000313" key="2">
    <source>
        <dbReference type="EMBL" id="KAF2885144.1"/>
    </source>
</evidence>
<keyword evidence="3" id="KW-1185">Reference proteome</keyword>
<feature type="region of interest" description="Disordered" evidence="1">
    <location>
        <begin position="57"/>
        <end position="98"/>
    </location>
</feature>
<dbReference type="OrthoDB" id="6778699at2759"/>
<dbReference type="EMBL" id="VTPC01090027">
    <property type="protein sequence ID" value="KAF2885144.1"/>
    <property type="molecule type" value="Genomic_DNA"/>
</dbReference>
<evidence type="ECO:0000256" key="1">
    <source>
        <dbReference type="SAM" id="MobiDB-lite"/>
    </source>
</evidence>
<gene>
    <name evidence="2" type="ORF">ILUMI_21020</name>
</gene>
<organism evidence="2 3">
    <name type="scientific">Ignelater luminosus</name>
    <name type="common">Cucubano</name>
    <name type="synonym">Pyrophorus luminosus</name>
    <dbReference type="NCBI Taxonomy" id="2038154"/>
    <lineage>
        <taxon>Eukaryota</taxon>
        <taxon>Metazoa</taxon>
        <taxon>Ecdysozoa</taxon>
        <taxon>Arthropoda</taxon>
        <taxon>Hexapoda</taxon>
        <taxon>Insecta</taxon>
        <taxon>Pterygota</taxon>
        <taxon>Neoptera</taxon>
        <taxon>Endopterygota</taxon>
        <taxon>Coleoptera</taxon>
        <taxon>Polyphaga</taxon>
        <taxon>Elateriformia</taxon>
        <taxon>Elateroidea</taxon>
        <taxon>Elateridae</taxon>
        <taxon>Agrypninae</taxon>
        <taxon>Pyrophorini</taxon>
        <taxon>Ignelater</taxon>
    </lineage>
</organism>
<protein>
    <submittedName>
        <fullName evidence="2">Uncharacterized protein</fullName>
    </submittedName>
</protein>
<reference evidence="2" key="1">
    <citation type="submission" date="2019-08" db="EMBL/GenBank/DDBJ databases">
        <title>The genome of the North American firefly Photinus pyralis.</title>
        <authorList>
            <consortium name="Photinus pyralis genome working group"/>
            <person name="Fallon T.R."/>
            <person name="Sander Lower S.E."/>
            <person name="Weng J.-K."/>
        </authorList>
    </citation>
    <scope>NUCLEOTIDE SEQUENCE</scope>
    <source>
        <strain evidence="2">TRF0915ILg1</strain>
        <tissue evidence="2">Whole body</tissue>
    </source>
</reference>
<feature type="compositionally biased region" description="Acidic residues" evidence="1">
    <location>
        <begin position="57"/>
        <end position="74"/>
    </location>
</feature>
<sequence>MIKDTAPKSLLKVVSCPYKKRYSEACSCRKSGLHCSSASKHCCSLSCDNVPEVQVEDDDETFSGLEQDEAESRDEENSKQLMVDIIDEPGPSKRKKYD</sequence>
<dbReference type="AlphaFoldDB" id="A0A8K0CD85"/>
<proteinExistence type="predicted"/>